<protein>
    <recommendedName>
        <fullName evidence="2">Tyr recombinase domain-containing protein</fullName>
    </recommendedName>
</protein>
<comment type="caution">
    <text evidence="3">The sequence shown here is derived from an EMBL/GenBank/DDBJ whole genome shotgun (WGS) entry which is preliminary data.</text>
</comment>
<name>A0ABQ3UQP7_9CHLR</name>
<dbReference type="SUPFAM" id="SSF56349">
    <property type="entry name" value="DNA breaking-rejoining enzymes"/>
    <property type="match status" value="1"/>
</dbReference>
<evidence type="ECO:0000313" key="3">
    <source>
        <dbReference type="EMBL" id="GHO55012.1"/>
    </source>
</evidence>
<organism evidence="3 4">
    <name type="scientific">Ktedonobacter robiniae</name>
    <dbReference type="NCBI Taxonomy" id="2778365"/>
    <lineage>
        <taxon>Bacteria</taxon>
        <taxon>Bacillati</taxon>
        <taxon>Chloroflexota</taxon>
        <taxon>Ktedonobacteria</taxon>
        <taxon>Ktedonobacterales</taxon>
        <taxon>Ktedonobacteraceae</taxon>
        <taxon>Ktedonobacter</taxon>
    </lineage>
</organism>
<evidence type="ECO:0000313" key="4">
    <source>
        <dbReference type="Proteomes" id="UP000654345"/>
    </source>
</evidence>
<sequence>MLVMKREWEREDLIDQWTLHAEERALLGNKTGATRSRVFRELRKELEIEVERSTPRLPNIPTEEEIRAFYQQVWQARKFADMILIKTLFYTGIRVSELVNIRLEEVDLRQRPAR</sequence>
<dbReference type="Gene3D" id="1.10.443.10">
    <property type="entry name" value="Intergrase catalytic core"/>
    <property type="match status" value="1"/>
</dbReference>
<dbReference type="InterPro" id="IPR013762">
    <property type="entry name" value="Integrase-like_cat_sf"/>
</dbReference>
<feature type="domain" description="Tyr recombinase" evidence="2">
    <location>
        <begin position="56"/>
        <end position="114"/>
    </location>
</feature>
<dbReference type="Proteomes" id="UP000654345">
    <property type="component" value="Unassembled WGS sequence"/>
</dbReference>
<evidence type="ECO:0000256" key="1">
    <source>
        <dbReference type="ARBA" id="ARBA00023172"/>
    </source>
</evidence>
<keyword evidence="4" id="KW-1185">Reference proteome</keyword>
<accession>A0ABQ3UQP7</accession>
<reference evidence="3 4" key="1">
    <citation type="journal article" date="2021" name="Int. J. Syst. Evol. Microbiol.">
        <title>Reticulibacter mediterranei gen. nov., sp. nov., within the new family Reticulibacteraceae fam. nov., and Ktedonospora formicarum gen. nov., sp. nov., Ktedonobacter robiniae sp. nov., Dictyobacter formicarum sp. nov. and Dictyobacter arantiisoli sp. nov., belonging to the class Ktedonobacteria.</title>
        <authorList>
            <person name="Yabe S."/>
            <person name="Zheng Y."/>
            <person name="Wang C.M."/>
            <person name="Sakai Y."/>
            <person name="Abe K."/>
            <person name="Yokota A."/>
            <person name="Donadio S."/>
            <person name="Cavaletti L."/>
            <person name="Monciardini P."/>
        </authorList>
    </citation>
    <scope>NUCLEOTIDE SEQUENCE [LARGE SCALE GENOMIC DNA]</scope>
    <source>
        <strain evidence="3 4">SOSP1-30</strain>
    </source>
</reference>
<dbReference type="InterPro" id="IPR002104">
    <property type="entry name" value="Integrase_catalytic"/>
</dbReference>
<evidence type="ECO:0000259" key="2">
    <source>
        <dbReference type="PROSITE" id="PS51898"/>
    </source>
</evidence>
<dbReference type="PROSITE" id="PS51898">
    <property type="entry name" value="TYR_RECOMBINASE"/>
    <property type="match status" value="1"/>
</dbReference>
<dbReference type="EMBL" id="BNJG01000001">
    <property type="protein sequence ID" value="GHO55012.1"/>
    <property type="molecule type" value="Genomic_DNA"/>
</dbReference>
<keyword evidence="1" id="KW-0233">DNA recombination</keyword>
<dbReference type="InterPro" id="IPR011010">
    <property type="entry name" value="DNA_brk_join_enz"/>
</dbReference>
<proteinExistence type="predicted"/>
<gene>
    <name evidence="3" type="ORF">KSB_34870</name>
</gene>